<proteinExistence type="inferred from homology"/>
<keyword evidence="5 11" id="KW-0285">Flavoprotein</keyword>
<evidence type="ECO:0000313" key="14">
    <source>
        <dbReference type="EMBL" id="KAJ1919037.1"/>
    </source>
</evidence>
<reference evidence="14" key="1">
    <citation type="submission" date="2022-07" db="EMBL/GenBank/DDBJ databases">
        <title>Phylogenomic reconstructions and comparative analyses of Kickxellomycotina fungi.</title>
        <authorList>
            <person name="Reynolds N.K."/>
            <person name="Stajich J.E."/>
            <person name="Barry K."/>
            <person name="Grigoriev I.V."/>
            <person name="Crous P."/>
            <person name="Smith M.E."/>
        </authorList>
    </citation>
    <scope>NUCLEOTIDE SEQUENCE</scope>
    <source>
        <strain evidence="14">RSA 861</strain>
    </source>
</reference>
<dbReference type="InterPro" id="IPR002937">
    <property type="entry name" value="Amino_oxidase"/>
</dbReference>
<comment type="pathway">
    <text evidence="2 11">Porphyrin-containing compound metabolism; protoporphyrin-IX biosynthesis; protoporphyrin-IX from protoporphyrinogen-IX: step 1/1.</text>
</comment>
<evidence type="ECO:0000256" key="8">
    <source>
        <dbReference type="ARBA" id="ARBA00023133"/>
    </source>
</evidence>
<name>A0A9W8DPD3_9FUNG</name>
<dbReference type="InterPro" id="IPR050464">
    <property type="entry name" value="Zeta_carotene_desat/Oxidored"/>
</dbReference>
<evidence type="ECO:0000256" key="1">
    <source>
        <dbReference type="ARBA" id="ARBA00002600"/>
    </source>
</evidence>
<dbReference type="EMBL" id="JANBPT010000485">
    <property type="protein sequence ID" value="KAJ1919037.1"/>
    <property type="molecule type" value="Genomic_DNA"/>
</dbReference>
<dbReference type="EC" id="1.3.3.4" evidence="4 11"/>
<comment type="subcellular location">
    <subcellularLocation>
        <location evidence="11">Mitochondrion inner membrane</location>
    </subcellularLocation>
</comment>
<sequence length="642" mass="70272">MHIVVLGGGLSGLSAAHYLARRLLPATLKESSPKKAARRTAPVKITVLEAQDRWGGWLDTQFAPISPDDPRHVLFETGPRTFRPGGEESVAMRQLIEELDLYNDTSIADRSSASARNRFIYHGGKLNPLPTSVLSLPFELQKLPILKGLIPALLQESGKPSWATANDDTSTQPPHDDESIDSFVSRRLYPEIANDVVSAVIHGIYAGDTRQLSVDATLRTMKDLERRNGSVTRGVFMEVLQDLLGGQRAKRLRANADTSWSGALLTDEAVELFRHNPAAFWKKRVEALTSRYEKEHDYTQTHCAQPAFWDKLRNGSIYSFDRGCSTLVSALVHDLAAYPPSAVQLHLDAPVRRLQPLGKTDRRGNGMGNDDAGIELELAGPNPRVIRADHVISAVPGQQLDRMLAQPLPTLSHNPSVNVAVVNLAYIGQRRPVDGFGYLVPRSVPSDVLGTVFDSCSSPNQDRWFIRSSQTSGSTKSTDPAHPESAPPSVLGGIYDSATPPLDRLTVMMGGYKFDEIFGGQTVEELRSPLGEVRVRLMAMDAMDRQLGPAPEENDLVASRVNVHAQCIPQYLVGHRARLQTLRGAMLDRFGHRLSVTGASYQGSSMNACVLQSRRLVDDLVELGALSPKRAVTVTGVDKSLV</sequence>
<evidence type="ECO:0000256" key="12">
    <source>
        <dbReference type="SAM" id="MobiDB-lite"/>
    </source>
</evidence>
<comment type="caution">
    <text evidence="14">The sequence shown here is derived from an EMBL/GenBank/DDBJ whole genome shotgun (WGS) entry which is preliminary data.</text>
</comment>
<evidence type="ECO:0000256" key="9">
    <source>
        <dbReference type="ARBA" id="ARBA00023244"/>
    </source>
</evidence>
<dbReference type="PANTHER" id="PTHR42923:SF3">
    <property type="entry name" value="PROTOPORPHYRINOGEN OXIDASE"/>
    <property type="match status" value="1"/>
</dbReference>
<evidence type="ECO:0000313" key="15">
    <source>
        <dbReference type="Proteomes" id="UP001150569"/>
    </source>
</evidence>
<keyword evidence="15" id="KW-1185">Reference proteome</keyword>
<dbReference type="NCBIfam" id="TIGR00562">
    <property type="entry name" value="proto_IX_ox"/>
    <property type="match status" value="1"/>
</dbReference>
<dbReference type="Gene3D" id="3.50.50.60">
    <property type="entry name" value="FAD/NAD(P)-binding domain"/>
    <property type="match status" value="1"/>
</dbReference>
<feature type="compositionally biased region" description="Polar residues" evidence="12">
    <location>
        <begin position="163"/>
        <end position="173"/>
    </location>
</feature>
<dbReference type="GO" id="GO:0004729">
    <property type="term" value="F:oxygen-dependent protoporphyrinogen oxidase activity"/>
    <property type="evidence" value="ECO:0007669"/>
    <property type="project" value="UniProtKB-UniRule"/>
</dbReference>
<comment type="function">
    <text evidence="1 11">Catalyzes the 6-electron oxidation of protoporphyrinogen-IX to form protoporphyrin-IX.</text>
</comment>
<keyword evidence="9 11" id="KW-0627">Porphyrin biosynthesis</keyword>
<comment type="similarity">
    <text evidence="3 11">Belongs to the protoporphyrinogen/coproporphyrinogen oxidase family. Protoporphyrinogen oxidase subfamily.</text>
</comment>
<dbReference type="Pfam" id="PF01593">
    <property type="entry name" value="Amino_oxidase"/>
    <property type="match status" value="1"/>
</dbReference>
<dbReference type="OrthoDB" id="438553at2759"/>
<evidence type="ECO:0000256" key="6">
    <source>
        <dbReference type="ARBA" id="ARBA00022827"/>
    </source>
</evidence>
<accession>A0A9W8DPD3</accession>
<keyword evidence="8 11" id="KW-0350">Heme biosynthesis</keyword>
<feature type="compositionally biased region" description="Polar residues" evidence="12">
    <location>
        <begin position="469"/>
        <end position="478"/>
    </location>
</feature>
<evidence type="ECO:0000256" key="10">
    <source>
        <dbReference type="ARBA" id="ARBA00047554"/>
    </source>
</evidence>
<keyword evidence="6 11" id="KW-0274">FAD</keyword>
<dbReference type="GO" id="GO:0006782">
    <property type="term" value="P:protoporphyrinogen IX biosynthetic process"/>
    <property type="evidence" value="ECO:0007669"/>
    <property type="project" value="UniProtKB-UniRule"/>
</dbReference>
<dbReference type="InterPro" id="IPR036188">
    <property type="entry name" value="FAD/NAD-bd_sf"/>
</dbReference>
<dbReference type="SUPFAM" id="SSF51905">
    <property type="entry name" value="FAD/NAD(P)-binding domain"/>
    <property type="match status" value="1"/>
</dbReference>
<dbReference type="PANTHER" id="PTHR42923">
    <property type="entry name" value="PROTOPORPHYRINOGEN OXIDASE"/>
    <property type="match status" value="1"/>
</dbReference>
<keyword evidence="7 11" id="KW-0560">Oxidoreductase</keyword>
<gene>
    <name evidence="14" type="primary">HEM14_2</name>
    <name evidence="14" type="ORF">IWQ60_007341</name>
</gene>
<protein>
    <recommendedName>
        <fullName evidence="4 11">Protoporphyrinogen oxidase</fullName>
        <ecNumber evidence="4 11">1.3.3.4</ecNumber>
    </recommendedName>
</protein>
<comment type="catalytic activity">
    <reaction evidence="10 11">
        <text>protoporphyrinogen IX + 3 O2 = protoporphyrin IX + 3 H2O2</text>
        <dbReference type="Rhea" id="RHEA:25576"/>
        <dbReference type="ChEBI" id="CHEBI:15379"/>
        <dbReference type="ChEBI" id="CHEBI:16240"/>
        <dbReference type="ChEBI" id="CHEBI:57306"/>
        <dbReference type="ChEBI" id="CHEBI:57307"/>
        <dbReference type="EC" id="1.3.3.4"/>
    </reaction>
</comment>
<evidence type="ECO:0000256" key="4">
    <source>
        <dbReference type="ARBA" id="ARBA00012867"/>
    </source>
</evidence>
<feature type="region of interest" description="Disordered" evidence="12">
    <location>
        <begin position="469"/>
        <end position="493"/>
    </location>
</feature>
<evidence type="ECO:0000256" key="5">
    <source>
        <dbReference type="ARBA" id="ARBA00022630"/>
    </source>
</evidence>
<evidence type="ECO:0000259" key="13">
    <source>
        <dbReference type="Pfam" id="PF01593"/>
    </source>
</evidence>
<evidence type="ECO:0000256" key="11">
    <source>
        <dbReference type="RuleBase" id="RU367069"/>
    </source>
</evidence>
<dbReference type="GO" id="GO:0005743">
    <property type="term" value="C:mitochondrial inner membrane"/>
    <property type="evidence" value="ECO:0007669"/>
    <property type="project" value="UniProtKB-SubCell"/>
</dbReference>
<evidence type="ECO:0000256" key="2">
    <source>
        <dbReference type="ARBA" id="ARBA00005073"/>
    </source>
</evidence>
<dbReference type="Proteomes" id="UP001150569">
    <property type="component" value="Unassembled WGS sequence"/>
</dbReference>
<dbReference type="InterPro" id="IPR004572">
    <property type="entry name" value="Protoporphyrinogen_oxidase"/>
</dbReference>
<comment type="cofactor">
    <cofactor evidence="11">
        <name>FAD</name>
        <dbReference type="ChEBI" id="CHEBI:57692"/>
    </cofactor>
    <text evidence="11">Binds 1 FAD per subunit.</text>
</comment>
<feature type="region of interest" description="Disordered" evidence="12">
    <location>
        <begin position="160"/>
        <end position="180"/>
    </location>
</feature>
<dbReference type="AlphaFoldDB" id="A0A9W8DPD3"/>
<feature type="domain" description="Amine oxidase" evidence="13">
    <location>
        <begin position="10"/>
        <end position="615"/>
    </location>
</feature>
<organism evidence="14 15">
    <name type="scientific">Tieghemiomyces parasiticus</name>
    <dbReference type="NCBI Taxonomy" id="78921"/>
    <lineage>
        <taxon>Eukaryota</taxon>
        <taxon>Fungi</taxon>
        <taxon>Fungi incertae sedis</taxon>
        <taxon>Zoopagomycota</taxon>
        <taxon>Kickxellomycotina</taxon>
        <taxon>Dimargaritomycetes</taxon>
        <taxon>Dimargaritales</taxon>
        <taxon>Dimargaritaceae</taxon>
        <taxon>Tieghemiomyces</taxon>
    </lineage>
</organism>
<evidence type="ECO:0000256" key="7">
    <source>
        <dbReference type="ARBA" id="ARBA00023002"/>
    </source>
</evidence>
<evidence type="ECO:0000256" key="3">
    <source>
        <dbReference type="ARBA" id="ARBA00010551"/>
    </source>
</evidence>
<dbReference type="SUPFAM" id="SSF54373">
    <property type="entry name" value="FAD-linked reductases, C-terminal domain"/>
    <property type="match status" value="1"/>
</dbReference>